<gene>
    <name evidence="10" type="ORF">AYBTSS11_LOCUS11517</name>
</gene>
<evidence type="ECO:0000256" key="2">
    <source>
        <dbReference type="ARBA" id="ARBA00010617"/>
    </source>
</evidence>
<keyword evidence="3 8" id="KW-0349">Heme</keyword>
<evidence type="ECO:0000256" key="6">
    <source>
        <dbReference type="ARBA" id="ARBA00023004"/>
    </source>
</evidence>
<keyword evidence="6 8" id="KW-0408">Iron</keyword>
<dbReference type="InterPro" id="IPR002401">
    <property type="entry name" value="Cyt_P450_E_grp-I"/>
</dbReference>
<dbReference type="FunFam" id="1.10.630.10:FF:000043">
    <property type="entry name" value="Cytochrome P450 99A2"/>
    <property type="match status" value="1"/>
</dbReference>
<comment type="similarity">
    <text evidence="2">Belongs to the cytochrome P450 family.</text>
</comment>
<reference evidence="10" key="1">
    <citation type="submission" date="2023-10" db="EMBL/GenBank/DDBJ databases">
        <authorList>
            <person name="Domelevo Entfellner J.-B."/>
        </authorList>
    </citation>
    <scope>NUCLEOTIDE SEQUENCE</scope>
</reference>
<dbReference type="Gene3D" id="1.10.630.10">
    <property type="entry name" value="Cytochrome P450"/>
    <property type="match status" value="2"/>
</dbReference>
<keyword evidence="9" id="KW-0472">Membrane</keyword>
<keyword evidence="9" id="KW-0812">Transmembrane</keyword>
<dbReference type="GO" id="GO:0016705">
    <property type="term" value="F:oxidoreductase activity, acting on paired donors, with incorporation or reduction of molecular oxygen"/>
    <property type="evidence" value="ECO:0007669"/>
    <property type="project" value="InterPro"/>
</dbReference>
<evidence type="ECO:0008006" key="12">
    <source>
        <dbReference type="Google" id="ProtNLM"/>
    </source>
</evidence>
<dbReference type="InterPro" id="IPR001128">
    <property type="entry name" value="Cyt_P450"/>
</dbReference>
<evidence type="ECO:0000256" key="9">
    <source>
        <dbReference type="SAM" id="Phobius"/>
    </source>
</evidence>
<dbReference type="PANTHER" id="PTHR47955:SF15">
    <property type="entry name" value="CYTOCHROME P450 71A2-LIKE"/>
    <property type="match status" value="1"/>
</dbReference>
<evidence type="ECO:0000313" key="10">
    <source>
        <dbReference type="EMBL" id="CAJ1943742.1"/>
    </source>
</evidence>
<feature type="binding site" description="axial binding residue" evidence="8">
    <location>
        <position position="471"/>
    </location>
    <ligand>
        <name>heme</name>
        <dbReference type="ChEBI" id="CHEBI:30413"/>
    </ligand>
    <ligandPart>
        <name>Fe</name>
        <dbReference type="ChEBI" id="CHEBI:18248"/>
    </ligandPart>
</feature>
<evidence type="ECO:0000256" key="4">
    <source>
        <dbReference type="ARBA" id="ARBA00022723"/>
    </source>
</evidence>
<evidence type="ECO:0000256" key="5">
    <source>
        <dbReference type="ARBA" id="ARBA00023002"/>
    </source>
</evidence>
<dbReference type="Gramene" id="rna-AYBTSS11_LOCUS11517">
    <property type="protein sequence ID" value="CAJ1943742.1"/>
    <property type="gene ID" value="gene-AYBTSS11_LOCUS11517"/>
</dbReference>
<evidence type="ECO:0000256" key="8">
    <source>
        <dbReference type="PIRSR" id="PIRSR602401-1"/>
    </source>
</evidence>
<dbReference type="EMBL" id="OY731400">
    <property type="protein sequence ID" value="CAJ1943742.1"/>
    <property type="molecule type" value="Genomic_DNA"/>
</dbReference>
<keyword evidence="9" id="KW-1133">Transmembrane helix</keyword>
<dbReference type="InterPro" id="IPR036396">
    <property type="entry name" value="Cyt_P450_sf"/>
</dbReference>
<accession>A0AA86VE50</accession>
<dbReference type="PANTHER" id="PTHR47955">
    <property type="entry name" value="CYTOCHROME P450 FAMILY 71 PROTEIN"/>
    <property type="match status" value="1"/>
</dbReference>
<comment type="cofactor">
    <cofactor evidence="1 8">
        <name>heme</name>
        <dbReference type="ChEBI" id="CHEBI:30413"/>
    </cofactor>
</comment>
<protein>
    <recommendedName>
        <fullName evidence="12">Cytochrome P450</fullName>
    </recommendedName>
</protein>
<dbReference type="AlphaFoldDB" id="A0AA86VE50"/>
<dbReference type="GO" id="GO:0004497">
    <property type="term" value="F:monooxygenase activity"/>
    <property type="evidence" value="ECO:0007669"/>
    <property type="project" value="UniProtKB-KW"/>
</dbReference>
<dbReference type="CDD" id="cd11072">
    <property type="entry name" value="CYP71-like"/>
    <property type="match status" value="1"/>
</dbReference>
<name>A0AA86VE50_9FABA</name>
<evidence type="ECO:0000313" key="11">
    <source>
        <dbReference type="Proteomes" id="UP001189624"/>
    </source>
</evidence>
<keyword evidence="7" id="KW-0503">Monooxygenase</keyword>
<dbReference type="GO" id="GO:0005506">
    <property type="term" value="F:iron ion binding"/>
    <property type="evidence" value="ECO:0007669"/>
    <property type="project" value="InterPro"/>
</dbReference>
<dbReference type="GO" id="GO:0020037">
    <property type="term" value="F:heme binding"/>
    <property type="evidence" value="ECO:0007669"/>
    <property type="project" value="InterPro"/>
</dbReference>
<dbReference type="PRINTS" id="PR00463">
    <property type="entry name" value="EP450I"/>
</dbReference>
<evidence type="ECO:0000256" key="3">
    <source>
        <dbReference type="ARBA" id="ARBA00022617"/>
    </source>
</evidence>
<evidence type="ECO:0000256" key="7">
    <source>
        <dbReference type="ARBA" id="ARBA00023033"/>
    </source>
</evidence>
<dbReference type="SUPFAM" id="SSF48264">
    <property type="entry name" value="Cytochrome P450"/>
    <property type="match status" value="1"/>
</dbReference>
<organism evidence="10 11">
    <name type="scientific">Sphenostylis stenocarpa</name>
    <dbReference type="NCBI Taxonomy" id="92480"/>
    <lineage>
        <taxon>Eukaryota</taxon>
        <taxon>Viridiplantae</taxon>
        <taxon>Streptophyta</taxon>
        <taxon>Embryophyta</taxon>
        <taxon>Tracheophyta</taxon>
        <taxon>Spermatophyta</taxon>
        <taxon>Magnoliopsida</taxon>
        <taxon>eudicotyledons</taxon>
        <taxon>Gunneridae</taxon>
        <taxon>Pentapetalae</taxon>
        <taxon>rosids</taxon>
        <taxon>fabids</taxon>
        <taxon>Fabales</taxon>
        <taxon>Fabaceae</taxon>
        <taxon>Papilionoideae</taxon>
        <taxon>50 kb inversion clade</taxon>
        <taxon>NPAAA clade</taxon>
        <taxon>indigoferoid/millettioid clade</taxon>
        <taxon>Phaseoleae</taxon>
        <taxon>Sphenostylis</taxon>
    </lineage>
</organism>
<evidence type="ECO:0000256" key="1">
    <source>
        <dbReference type="ARBA" id="ARBA00001971"/>
    </source>
</evidence>
<proteinExistence type="inferred from homology"/>
<feature type="transmembrane region" description="Helical" evidence="9">
    <location>
        <begin position="15"/>
        <end position="33"/>
    </location>
</feature>
<keyword evidence="4 8" id="KW-0479">Metal-binding</keyword>
<sequence>MALYEQMKGVFTSTFYLSLSFFITVILVLFKLARSSKPKSNLNLPPSPPKLPFIGNLHQFGTLPHRSLRDLSLKYGDMMMLQLGQMQTPALVVSSVDVLSEIIKTHDLTFSDRPQNTAAKILLYGCADVGFALHGENWRHKRKICVLELLSTKRVQAFGVIREEEVAELVNKLREASSNGASYVNLSEMIMSTSNNIVCKCALGRKFEGDDDNRVKVLARETMIHLAAFTVRDYFPWLGWVDVVTGKIEKYKATAGTMDALFDEAITERLRAKREGEHSKRKDFVDILLQLQEDNMLGFEFTMNDVKVLVTLKVVKSLMKISFVSLGHVCGRYRYNLGSIRMGYVRASEKTNRNEKGARRSGRIVGEKSNVEENDVNQMRYLKCVVKESIRLHPPTPLLAPRVTKSDVKLNGYDIPAKTTVYINAWAMQRDPKFWENPEEFLPERFENSEVDFKSQEDFQFIPFGFGRGGCPGMNFAIASIHYVLANLLYWFDWKLPTDAPDIDMNDMFGLVVSKKLPLLQLIKLSSVLSGVYSMASDSNSESICNKWWSCNLFFSLTPLYGFVATTIPSKSQPTLPPPTITT</sequence>
<dbReference type="Proteomes" id="UP001189624">
    <property type="component" value="Chromosome 3"/>
</dbReference>
<keyword evidence="5" id="KW-0560">Oxidoreductase</keyword>
<dbReference type="Pfam" id="PF00067">
    <property type="entry name" value="p450"/>
    <property type="match status" value="2"/>
</dbReference>
<keyword evidence="11" id="KW-1185">Reference proteome</keyword>